<dbReference type="SUPFAM" id="SSF49329">
    <property type="entry name" value="Cu,Zn superoxide dismutase-like"/>
    <property type="match status" value="1"/>
</dbReference>
<evidence type="ECO:0000313" key="5">
    <source>
        <dbReference type="Proteomes" id="UP001183610"/>
    </source>
</evidence>
<feature type="region of interest" description="Disordered" evidence="2">
    <location>
        <begin position="23"/>
        <end position="124"/>
    </location>
</feature>
<reference evidence="5" key="1">
    <citation type="submission" date="2023-07" db="EMBL/GenBank/DDBJ databases">
        <title>30 novel species of actinomycetes from the DSMZ collection.</title>
        <authorList>
            <person name="Nouioui I."/>
        </authorList>
    </citation>
    <scope>NUCLEOTIDE SEQUENCE [LARGE SCALE GENOMIC DNA]</scope>
    <source>
        <strain evidence="5">DSM 41979</strain>
    </source>
</reference>
<dbReference type="RefSeq" id="WP_311650982.1">
    <property type="nucleotide sequence ID" value="NZ_JAVRET010000003.1"/>
</dbReference>
<evidence type="ECO:0000256" key="1">
    <source>
        <dbReference type="ARBA" id="ARBA00010457"/>
    </source>
</evidence>
<dbReference type="EMBL" id="JAVRET010000003">
    <property type="protein sequence ID" value="MDT0407934.1"/>
    <property type="molecule type" value="Genomic_DNA"/>
</dbReference>
<dbReference type="Proteomes" id="UP001183610">
    <property type="component" value="Unassembled WGS sequence"/>
</dbReference>
<organism evidence="4 5">
    <name type="scientific">Streptomyces evansiae</name>
    <dbReference type="NCBI Taxonomy" id="3075535"/>
    <lineage>
        <taxon>Bacteria</taxon>
        <taxon>Bacillati</taxon>
        <taxon>Actinomycetota</taxon>
        <taxon>Actinomycetes</taxon>
        <taxon>Kitasatosporales</taxon>
        <taxon>Streptomycetaceae</taxon>
        <taxon>Streptomyces</taxon>
    </lineage>
</organism>
<proteinExistence type="inferred from homology"/>
<feature type="compositionally biased region" description="Pro residues" evidence="2">
    <location>
        <begin position="63"/>
        <end position="76"/>
    </location>
</feature>
<accession>A0ABU2QU17</accession>
<feature type="signal peptide" evidence="3">
    <location>
        <begin position="1"/>
        <end position="26"/>
    </location>
</feature>
<feature type="chain" id="PRO_5047219012" evidence="3">
    <location>
        <begin position="27"/>
        <end position="307"/>
    </location>
</feature>
<name>A0ABU2QU17_9ACTN</name>
<keyword evidence="5" id="KW-1185">Reference proteome</keyword>
<dbReference type="InterPro" id="IPR036423">
    <property type="entry name" value="SOD-like_Cu/Zn_dom_sf"/>
</dbReference>
<dbReference type="Gene3D" id="2.60.40.200">
    <property type="entry name" value="Superoxide dismutase, copper/zinc binding domain"/>
    <property type="match status" value="1"/>
</dbReference>
<gene>
    <name evidence="4" type="ORF">RM698_02580</name>
</gene>
<evidence type="ECO:0000313" key="4">
    <source>
        <dbReference type="EMBL" id="MDT0407934.1"/>
    </source>
</evidence>
<protein>
    <submittedName>
        <fullName evidence="4">Superoxide dismutase</fullName>
    </submittedName>
</protein>
<comment type="caution">
    <text evidence="4">The sequence shown here is derived from an EMBL/GenBank/DDBJ whole genome shotgun (WGS) entry which is preliminary data.</text>
</comment>
<evidence type="ECO:0000256" key="3">
    <source>
        <dbReference type="SAM" id="SignalP"/>
    </source>
</evidence>
<comment type="similarity">
    <text evidence="1">Belongs to the Cu-Zn superoxide dismutase family.</text>
</comment>
<sequence>MVSGRVAGAVAAAVLAAAGASGQAVAVPTGPGARPEPPRPSADREAVGAPAHGPLPASYLRPAAPPARPALRPLPRPAAGTTVRPAVQGVRAGTAPADTDPVTPLAEPAPAGSTAVLAERPGGRPGTLALGTGLTGMGDPATGTPTGAYQLLFDSRFAVVPKALVPGADLPKALTYKPALVPAGAGVRVEQRTDGDGTRVTLRVSGLKAGHRYGAHVHTGVCGTDPAAAGEHYQHEKDPVRPSTDPAYANARNEVRLDFTADARGDGTASATHAWGFRPGGARSIVLHEAAGAAGRAACVSVPFRGW</sequence>
<evidence type="ECO:0000256" key="2">
    <source>
        <dbReference type="SAM" id="MobiDB-lite"/>
    </source>
</evidence>
<keyword evidence="3" id="KW-0732">Signal</keyword>